<protein>
    <submittedName>
        <fullName evidence="9">Uncharacterized protein</fullName>
    </submittedName>
</protein>
<evidence type="ECO:0000256" key="7">
    <source>
        <dbReference type="ARBA" id="ARBA00023136"/>
    </source>
</evidence>
<sequence>MMVCGLMAGRVQLTDLGRPVAGDYEDAIKEESRRYRRTVFDIQAWEGHRSTTRYGRHLVGILTSRVVWGLARPLLYVAAVAAAVVAYESLRQAGLLPAALPSVQLTSKEPFGLTSFALSLLLVFRTNSSYGRWDEARKMWGLVLNRSRDIVRQGLSYISPDCWQLRDMLCRWTPAFSRALMCHLRKGNDLRQELQDILLPHELDSLLKATHRPNYVLQVLSQIISSANLSVAATIRMDQNLTSFADCLGGCERILRTPIPLSYTRHTSRFLMIWLTLLPFSLFGSCGLSTIPLSVAIAFLLLGIEEIGVSIEAEPFSILALEVICDSVLSNVREIQSTHAANGNGGSSTGVSGNGNGSGAPPAQQRREQLSAAQLVGLARSGPQGQKEWPPVQAVNRYPVPQAAGV</sequence>
<keyword evidence="2" id="KW-0813">Transport</keyword>
<evidence type="ECO:0000256" key="5">
    <source>
        <dbReference type="ARBA" id="ARBA00022989"/>
    </source>
</evidence>
<evidence type="ECO:0000256" key="4">
    <source>
        <dbReference type="ARBA" id="ARBA00022692"/>
    </source>
</evidence>
<keyword evidence="10" id="KW-1185">Reference proteome</keyword>
<feature type="region of interest" description="Disordered" evidence="8">
    <location>
        <begin position="339"/>
        <end position="367"/>
    </location>
</feature>
<feature type="compositionally biased region" description="Gly residues" evidence="8">
    <location>
        <begin position="343"/>
        <end position="358"/>
    </location>
</feature>
<dbReference type="GeneID" id="25742720"/>
<dbReference type="GO" id="GO:0005886">
    <property type="term" value="C:plasma membrane"/>
    <property type="evidence" value="ECO:0007669"/>
    <property type="project" value="UniProtKB-SubCell"/>
</dbReference>
<evidence type="ECO:0000313" key="9">
    <source>
        <dbReference type="EMBL" id="KIY98116.1"/>
    </source>
</evidence>
<dbReference type="GO" id="GO:0005254">
    <property type="term" value="F:chloride channel activity"/>
    <property type="evidence" value="ECO:0007669"/>
    <property type="project" value="InterPro"/>
</dbReference>
<dbReference type="OrthoDB" id="1368at2759"/>
<keyword evidence="6" id="KW-0406">Ion transport</keyword>
<keyword evidence="4" id="KW-0812">Transmembrane</keyword>
<evidence type="ECO:0000256" key="2">
    <source>
        <dbReference type="ARBA" id="ARBA00022448"/>
    </source>
</evidence>
<keyword evidence="7" id="KW-0472">Membrane</keyword>
<dbReference type="InterPro" id="IPR044669">
    <property type="entry name" value="YneE/VCCN1/2-like"/>
</dbReference>
<dbReference type="KEGG" id="mng:MNEG_9845"/>
<dbReference type="RefSeq" id="XP_013897136.1">
    <property type="nucleotide sequence ID" value="XM_014041682.1"/>
</dbReference>
<dbReference type="PANTHER" id="PTHR33281">
    <property type="entry name" value="UPF0187 PROTEIN YNEE"/>
    <property type="match status" value="1"/>
</dbReference>
<evidence type="ECO:0000256" key="8">
    <source>
        <dbReference type="SAM" id="MobiDB-lite"/>
    </source>
</evidence>
<evidence type="ECO:0000256" key="3">
    <source>
        <dbReference type="ARBA" id="ARBA00022475"/>
    </source>
</evidence>
<accession>A0A0D2MB61</accession>
<dbReference type="PANTHER" id="PTHR33281:SF19">
    <property type="entry name" value="VOLTAGE-DEPENDENT ANION CHANNEL-FORMING PROTEIN YNEE"/>
    <property type="match status" value="1"/>
</dbReference>
<organism evidence="9 10">
    <name type="scientific">Monoraphidium neglectum</name>
    <dbReference type="NCBI Taxonomy" id="145388"/>
    <lineage>
        <taxon>Eukaryota</taxon>
        <taxon>Viridiplantae</taxon>
        <taxon>Chlorophyta</taxon>
        <taxon>core chlorophytes</taxon>
        <taxon>Chlorophyceae</taxon>
        <taxon>CS clade</taxon>
        <taxon>Sphaeropleales</taxon>
        <taxon>Selenastraceae</taxon>
        <taxon>Monoraphidium</taxon>
    </lineage>
</organism>
<gene>
    <name evidence="9" type="ORF">MNEG_9845</name>
</gene>
<comment type="subcellular location">
    <subcellularLocation>
        <location evidence="1">Cell membrane</location>
        <topology evidence="1">Multi-pass membrane protein</topology>
    </subcellularLocation>
</comment>
<evidence type="ECO:0000256" key="1">
    <source>
        <dbReference type="ARBA" id="ARBA00004651"/>
    </source>
</evidence>
<keyword evidence="3" id="KW-1003">Cell membrane</keyword>
<dbReference type="AlphaFoldDB" id="A0A0D2MB61"/>
<evidence type="ECO:0000313" key="10">
    <source>
        <dbReference type="Proteomes" id="UP000054498"/>
    </source>
</evidence>
<proteinExistence type="predicted"/>
<reference evidence="9 10" key="1">
    <citation type="journal article" date="2013" name="BMC Genomics">
        <title>Reconstruction of the lipid metabolism for the microalga Monoraphidium neglectum from its genome sequence reveals characteristics suitable for biofuel production.</title>
        <authorList>
            <person name="Bogen C."/>
            <person name="Al-Dilaimi A."/>
            <person name="Albersmeier A."/>
            <person name="Wichmann J."/>
            <person name="Grundmann M."/>
            <person name="Rupp O."/>
            <person name="Lauersen K.J."/>
            <person name="Blifernez-Klassen O."/>
            <person name="Kalinowski J."/>
            <person name="Goesmann A."/>
            <person name="Mussgnug J.H."/>
            <person name="Kruse O."/>
        </authorList>
    </citation>
    <scope>NUCLEOTIDE SEQUENCE [LARGE SCALE GENOMIC DNA]</scope>
    <source>
        <strain evidence="9 10">SAG 48.87</strain>
    </source>
</reference>
<keyword evidence="5" id="KW-1133">Transmembrane helix</keyword>
<dbReference type="Pfam" id="PF25539">
    <property type="entry name" value="Bestrophin_2"/>
    <property type="match status" value="1"/>
</dbReference>
<name>A0A0D2MB61_9CHLO</name>
<dbReference type="Proteomes" id="UP000054498">
    <property type="component" value="Unassembled WGS sequence"/>
</dbReference>
<dbReference type="EMBL" id="KK102304">
    <property type="protein sequence ID" value="KIY98116.1"/>
    <property type="molecule type" value="Genomic_DNA"/>
</dbReference>
<evidence type="ECO:0000256" key="6">
    <source>
        <dbReference type="ARBA" id="ARBA00023065"/>
    </source>
</evidence>